<evidence type="ECO:0000313" key="1">
    <source>
        <dbReference type="EMBL" id="MBO0904835.1"/>
    </source>
</evidence>
<keyword evidence="2" id="KW-1185">Reference proteome</keyword>
<dbReference type="RefSeq" id="WP_207351467.1">
    <property type="nucleotide sequence ID" value="NZ_JAFMPY010000014.1"/>
</dbReference>
<organism evidence="1 2">
    <name type="scientific">Jiella sonneratiae</name>
    <dbReference type="NCBI Taxonomy" id="2816856"/>
    <lineage>
        <taxon>Bacteria</taxon>
        <taxon>Pseudomonadati</taxon>
        <taxon>Pseudomonadota</taxon>
        <taxon>Alphaproteobacteria</taxon>
        <taxon>Hyphomicrobiales</taxon>
        <taxon>Aurantimonadaceae</taxon>
        <taxon>Jiella</taxon>
    </lineage>
</organism>
<sequence>MSSDDPKLGILDCNVFAAYTPRFYNMNVGGYDWHKAHGGLNCGIKPTDRLSLRATLNFFPDGAQQQPWDPDFTYSLLYKPTKDVSFELSNYSGTRWPWNKREGQSNGWDGYSAKFRILRKF</sequence>
<comment type="caution">
    <text evidence="1">The sequence shown here is derived from an EMBL/GenBank/DDBJ whole genome shotgun (WGS) entry which is preliminary data.</text>
</comment>
<reference evidence="1 2" key="1">
    <citation type="submission" date="2021-03" db="EMBL/GenBank/DDBJ databases">
        <title>Whole genome sequence of Jiella sp. MQZ13P-4.</title>
        <authorList>
            <person name="Tuo L."/>
        </authorList>
    </citation>
    <scope>NUCLEOTIDE SEQUENCE [LARGE SCALE GENOMIC DNA]</scope>
    <source>
        <strain evidence="1 2">MQZ13P-4</strain>
    </source>
</reference>
<dbReference type="EMBL" id="JAFMPY010000014">
    <property type="protein sequence ID" value="MBO0904835.1"/>
    <property type="molecule type" value="Genomic_DNA"/>
</dbReference>
<protein>
    <submittedName>
        <fullName evidence="1">Uncharacterized protein</fullName>
    </submittedName>
</protein>
<gene>
    <name evidence="1" type="ORF">J1C47_14410</name>
</gene>
<dbReference type="Proteomes" id="UP000664288">
    <property type="component" value="Unassembled WGS sequence"/>
</dbReference>
<name>A0ABS3J576_9HYPH</name>
<accession>A0ABS3J576</accession>
<proteinExistence type="predicted"/>
<evidence type="ECO:0000313" key="2">
    <source>
        <dbReference type="Proteomes" id="UP000664288"/>
    </source>
</evidence>